<accession>A0ACC1HX90</accession>
<evidence type="ECO:0000313" key="2">
    <source>
        <dbReference type="Proteomes" id="UP001145114"/>
    </source>
</evidence>
<keyword evidence="2" id="KW-1185">Reference proteome</keyword>
<evidence type="ECO:0000313" key="1">
    <source>
        <dbReference type="EMBL" id="KAJ1680403.1"/>
    </source>
</evidence>
<sequence>MNEFHAGDEQQRLGDSYNANYSQSPSAAAAAATSSNQNNTSRVPPSSTTVAGNDDGTKSRGFFGWSKKQQKQQQQLPSEKPSFNESAGASPALDEKPKHETVEEIAITKTRRVWEAITWFFTWWIPTPLLSSLGRMKRPDVRMAWREKVAICIIIVFIWAILLFIIVGLGLVLCPRQHAWGIGELGDHNSEKDAYIALNGTVYDITDFIKTNHGRDVTITNWLTMGSMTGKNVNNSFQISLGDACPGTGNDDDQGFLTTLRRDPDDTDPDINTDHVYRPNVSNDLGNKHFYTRVAIPALKSYRKGDLVWERKLIEYMHKDVGKAYRIIGKNVYNFNDYVYTMSLDALSQNDRYKILPDIALKMLQNVGGFYTDITEYWNPTHLNVSRRQFNVINNCINNLFYLGKVDERRSVRCLFSNYMLLAFACVLMLVVLSKFIAALQFGTKKRPLPPQKHVLCQVPCYTENDESLEVTLSSLAALDYNDKCKLIFVICDGNIIGSGNDRPTPRIVLDILGVDPEYDPPARDYLAIAEGSRRHNRAKVYSGLYEFEGHVVPFLVVAKVGTPEEMSRAGNRGKRDSQIILMQFLNKVHFDLPMTPLELEIYHQMRHIIGIPPQMFEFILQIDADTRVVEDSLSRLVAACTDDSRIAGICGETMLGNENRSWTTMIQVYEYFISHHMAKAFESLFGSVTCLPGCFCMYRIRNKQGKPLVIASPVVEAYSELHVDTLHKKNLLSLGEDRYLTTLMMKYFPTSKLKFIRDAKAYTIAPEKWSVLLSQRRRWINSTIHNLVELMSLPDMCGFCCFSMRFVVFLDLFGTITMPATLIYFVILIYIAVSDVADVGYISLILIGAIYGVQAVIFLLRREWQHIGWMIIYLIAFPLWSFILPIYSFWHFDDFSWGNTRVVVGEGKRKVVISDDKEFDPDSIPQRRWHEYEQELAMLGLLNAPPPNMNASVHDEDRMTTASRMSHVQSTVPPGGIAYPQSVYIPADPRLSMAATPQPMLPYDPRMSRVASPAQMMPMPNMAGSMPVAAAQIPQAYSPHNTQQMLNPADTTSIYSNQGVMPLNADQYSNLQGGGTPGMMQSGLMPNDEQLTEAIRHILSTSDLQTITKKRVREQLSLQFGIDLTPRKEFISDAIELILNGQL</sequence>
<gene>
    <name evidence="1" type="ORF">EV182_000058</name>
</gene>
<dbReference type="Proteomes" id="UP001145114">
    <property type="component" value="Unassembled WGS sequence"/>
</dbReference>
<reference evidence="1" key="1">
    <citation type="submission" date="2022-06" db="EMBL/GenBank/DDBJ databases">
        <title>Phylogenomic reconstructions and comparative analyses of Kickxellomycotina fungi.</title>
        <authorList>
            <person name="Reynolds N.K."/>
            <person name="Stajich J.E."/>
            <person name="Barry K."/>
            <person name="Grigoriev I.V."/>
            <person name="Crous P."/>
            <person name="Smith M.E."/>
        </authorList>
    </citation>
    <scope>NUCLEOTIDE SEQUENCE</scope>
    <source>
        <strain evidence="1">RSA 2271</strain>
    </source>
</reference>
<organism evidence="1 2">
    <name type="scientific">Spiromyces aspiralis</name>
    <dbReference type="NCBI Taxonomy" id="68401"/>
    <lineage>
        <taxon>Eukaryota</taxon>
        <taxon>Fungi</taxon>
        <taxon>Fungi incertae sedis</taxon>
        <taxon>Zoopagomycota</taxon>
        <taxon>Kickxellomycotina</taxon>
        <taxon>Kickxellomycetes</taxon>
        <taxon>Kickxellales</taxon>
        <taxon>Kickxellaceae</taxon>
        <taxon>Spiromyces</taxon>
    </lineage>
</organism>
<proteinExistence type="predicted"/>
<protein>
    <submittedName>
        <fullName evidence="1">Uncharacterized protein</fullName>
    </submittedName>
</protein>
<name>A0ACC1HX90_9FUNG</name>
<comment type="caution">
    <text evidence="1">The sequence shown here is derived from an EMBL/GenBank/DDBJ whole genome shotgun (WGS) entry which is preliminary data.</text>
</comment>
<dbReference type="EMBL" id="JAMZIH010000002">
    <property type="protein sequence ID" value="KAJ1680403.1"/>
    <property type="molecule type" value="Genomic_DNA"/>
</dbReference>